<sequence length="279" mass="30827">MAKQFALRTEYHQQMIDLAFLSALLGVARQSVSELELLRVLIESLVWLCTFLTAYRPPEAEENATEVANPQMVQLLELGAIDIILTCVRQDDQGMSSWGIGFLHEFVSRSVSKAYLAASPRLATDMYAYTNQPILCSLWYLCMTRETDAAPAALTEVAQPENLRRVLAMFVSDNDSEAHYWSVALISRVSVLASTHRWIIHSPLPQAMAGVAEVLMPNSHLTLMSEMAGIILRLCHSIDVVPMMAKCPMIATMCVRLLTADVESAHLSAIMAVINATAT</sequence>
<name>A0ACC1HWB6_9FUNG</name>
<dbReference type="Proteomes" id="UP001150581">
    <property type="component" value="Unassembled WGS sequence"/>
</dbReference>
<evidence type="ECO:0000313" key="2">
    <source>
        <dbReference type="Proteomes" id="UP001150581"/>
    </source>
</evidence>
<dbReference type="EMBL" id="JANBPG010003969">
    <property type="protein sequence ID" value="KAJ1878255.1"/>
    <property type="molecule type" value="Genomic_DNA"/>
</dbReference>
<accession>A0ACC1HWB6</accession>
<reference evidence="1" key="1">
    <citation type="submission" date="2022-07" db="EMBL/GenBank/DDBJ databases">
        <title>Phylogenomic reconstructions and comparative analyses of Kickxellomycotina fungi.</title>
        <authorList>
            <person name="Reynolds N.K."/>
            <person name="Stajich J.E."/>
            <person name="Barry K."/>
            <person name="Grigoriev I.V."/>
            <person name="Crous P."/>
            <person name="Smith M.E."/>
        </authorList>
    </citation>
    <scope>NUCLEOTIDE SEQUENCE</scope>
    <source>
        <strain evidence="1">Benny 63K</strain>
    </source>
</reference>
<evidence type="ECO:0000313" key="1">
    <source>
        <dbReference type="EMBL" id="KAJ1878255.1"/>
    </source>
</evidence>
<comment type="caution">
    <text evidence="1">The sequence shown here is derived from an EMBL/GenBank/DDBJ whole genome shotgun (WGS) entry which is preliminary data.</text>
</comment>
<organism evidence="1 2">
    <name type="scientific">Kickxella alabastrina</name>
    <dbReference type="NCBI Taxonomy" id="61397"/>
    <lineage>
        <taxon>Eukaryota</taxon>
        <taxon>Fungi</taxon>
        <taxon>Fungi incertae sedis</taxon>
        <taxon>Zoopagomycota</taxon>
        <taxon>Kickxellomycotina</taxon>
        <taxon>Kickxellomycetes</taxon>
        <taxon>Kickxellales</taxon>
        <taxon>Kickxellaceae</taxon>
        <taxon>Kickxella</taxon>
    </lineage>
</organism>
<gene>
    <name evidence="1" type="ORF">LPJ66_011923</name>
</gene>
<proteinExistence type="predicted"/>
<protein>
    <submittedName>
        <fullName evidence="1">Uncharacterized protein</fullName>
    </submittedName>
</protein>
<keyword evidence="2" id="KW-1185">Reference proteome</keyword>
<feature type="non-terminal residue" evidence="1">
    <location>
        <position position="279"/>
    </location>
</feature>